<gene>
    <name evidence="2" type="ORF">FZC75_01670</name>
</gene>
<dbReference type="AlphaFoldDB" id="A0A5D4TK41"/>
<dbReference type="OrthoDB" id="2426546at2"/>
<comment type="caution">
    <text evidence="2">The sequence shown here is derived from an EMBL/GenBank/DDBJ whole genome shotgun (WGS) entry which is preliminary data.</text>
</comment>
<evidence type="ECO:0000313" key="2">
    <source>
        <dbReference type="EMBL" id="TYS74436.1"/>
    </source>
</evidence>
<accession>A0A5D4TK41</accession>
<evidence type="ECO:0000313" key="3">
    <source>
        <dbReference type="Proteomes" id="UP000324517"/>
    </source>
</evidence>
<dbReference type="RefSeq" id="WP_148978216.1">
    <property type="nucleotide sequence ID" value="NZ_JBNIKO010000009.1"/>
</dbReference>
<name>A0A5D4TK41_9BACI</name>
<evidence type="ECO:0000256" key="1">
    <source>
        <dbReference type="SAM" id="Phobius"/>
    </source>
</evidence>
<feature type="transmembrane region" description="Helical" evidence="1">
    <location>
        <begin position="12"/>
        <end position="31"/>
    </location>
</feature>
<dbReference type="Proteomes" id="UP000324517">
    <property type="component" value="Unassembled WGS sequence"/>
</dbReference>
<proteinExistence type="predicted"/>
<reference evidence="2 3" key="1">
    <citation type="submission" date="2019-08" db="EMBL/GenBank/DDBJ databases">
        <title>Bacillus genomes from the desert of Cuatro Cienegas, Coahuila.</title>
        <authorList>
            <person name="Olmedo-Alvarez G."/>
        </authorList>
    </citation>
    <scope>NUCLEOTIDE SEQUENCE [LARGE SCALE GENOMIC DNA]</scope>
    <source>
        <strain evidence="2 3">CH98b_3T</strain>
    </source>
</reference>
<keyword evidence="1" id="KW-0472">Membrane</keyword>
<organism evidence="2 3">
    <name type="scientific">Sutcliffiella horikoshii</name>
    <dbReference type="NCBI Taxonomy" id="79883"/>
    <lineage>
        <taxon>Bacteria</taxon>
        <taxon>Bacillati</taxon>
        <taxon>Bacillota</taxon>
        <taxon>Bacilli</taxon>
        <taxon>Bacillales</taxon>
        <taxon>Bacillaceae</taxon>
        <taxon>Sutcliffiella</taxon>
    </lineage>
</organism>
<feature type="transmembrane region" description="Helical" evidence="1">
    <location>
        <begin position="191"/>
        <end position="211"/>
    </location>
</feature>
<feature type="transmembrane region" description="Helical" evidence="1">
    <location>
        <begin position="120"/>
        <end position="137"/>
    </location>
</feature>
<keyword evidence="1" id="KW-0812">Transmembrane</keyword>
<sequence length="250" mass="28656">MNKDLRIQLPLWTIAFCILLMPLTFSLVQLIDLMIHNFDAFFVVNGTGTSLNWGLMSIQLFMVSILLLLSFNILFYRRYRKHNKENPSEKLYFFVFYQPGEILEDDEMLQQVSKNATKKVYILFANALPILAFLMVIPLHRSVFIMAILLVIIFQNLLFYNEINQYYSGNYTFGNKGKKTDQELSKVNKRVVRGIAIVCLIIVALSIGRIAQIHSNSQSILPQMEACMDEGGTAVVESGSIWSLTKFTCE</sequence>
<feature type="transmembrane region" description="Helical" evidence="1">
    <location>
        <begin position="51"/>
        <end position="75"/>
    </location>
</feature>
<dbReference type="EMBL" id="VTET01000001">
    <property type="protein sequence ID" value="TYS74436.1"/>
    <property type="molecule type" value="Genomic_DNA"/>
</dbReference>
<protein>
    <submittedName>
        <fullName evidence="2">Uncharacterized protein</fullName>
    </submittedName>
</protein>
<feature type="transmembrane region" description="Helical" evidence="1">
    <location>
        <begin position="143"/>
        <end position="160"/>
    </location>
</feature>
<keyword evidence="1" id="KW-1133">Transmembrane helix</keyword>